<dbReference type="Gene3D" id="3.40.720.10">
    <property type="entry name" value="Alkaline Phosphatase, subunit A"/>
    <property type="match status" value="1"/>
</dbReference>
<gene>
    <name evidence="3" type="ORF">g.11892</name>
</gene>
<dbReference type="EMBL" id="GEBQ01018046">
    <property type="protein sequence ID" value="JAT21931.1"/>
    <property type="molecule type" value="Transcribed_RNA"/>
</dbReference>
<evidence type="ECO:0000256" key="2">
    <source>
        <dbReference type="SAM" id="SignalP"/>
    </source>
</evidence>
<dbReference type="AlphaFoldDB" id="A0A1B6LE11"/>
<accession>A0A1B6LE11</accession>
<dbReference type="SUPFAM" id="SSF53649">
    <property type="entry name" value="Alkaline phosphatase-like"/>
    <property type="match status" value="1"/>
</dbReference>
<feature type="chain" id="PRO_5008587332" evidence="2">
    <location>
        <begin position="23"/>
        <end position="477"/>
    </location>
</feature>
<feature type="transmembrane region" description="Helical" evidence="1">
    <location>
        <begin position="423"/>
        <end position="447"/>
    </location>
</feature>
<evidence type="ECO:0000256" key="1">
    <source>
        <dbReference type="SAM" id="Phobius"/>
    </source>
</evidence>
<dbReference type="CDD" id="cd16018">
    <property type="entry name" value="Enpp"/>
    <property type="match status" value="1"/>
</dbReference>
<dbReference type="Pfam" id="PF01663">
    <property type="entry name" value="Phosphodiest"/>
    <property type="match status" value="1"/>
</dbReference>
<dbReference type="PANTHER" id="PTHR10151:SF120">
    <property type="entry name" value="BIS(5'-ADENOSYL)-TRIPHOSPHATASE"/>
    <property type="match status" value="1"/>
</dbReference>
<dbReference type="Gene3D" id="3.30.1360.180">
    <property type="match status" value="1"/>
</dbReference>
<name>A0A1B6LE11_9HEMI</name>
<sequence>MFQSNVILWSFCATLILKLSTSNNNNTLLVIVSFDGFRYNYLDRNLTDTLVNLKSNSSFAPYMNSVFPTKTFPNHFSIATGLYTEVHGVLDNKVYDQPNNKTLGYGYELFHYNDDIVPLWILNERGGGGRRSGCVMWPGSNFKYQDTLPSHYLVYNRSITWEARVDALFRWLKHPDSPINLGMMYFEQPDDICHKFGPNSPEINKEIARVDAIVRYMLQKAEETELLGRLNFVFLSDHGGQAVKVPENLIDLDSYIDKTWYIRDGVPPALQIYPVKGKEADVLEALRAARKEKGANFTAYTQEQMLERWHYRHCRRTPPILLSADLGYLFLPAATEKNYIITTSEIGTHGYDPVYPTMRALFIATGPMFKRNFTVEPFENINIYPLAAHMLGLTLPAVAPNGSLSQLQDILVTKATPGGDGGATAYIVAGIVFVVVCVLTVLGWVLIHRYLRHKDKLRKSSLASYKSTAMPIEELID</sequence>
<dbReference type="InterPro" id="IPR017850">
    <property type="entry name" value="Alkaline_phosphatase_core_sf"/>
</dbReference>
<keyword evidence="1" id="KW-0812">Transmembrane</keyword>
<keyword evidence="1" id="KW-1133">Transmembrane helix</keyword>
<dbReference type="GO" id="GO:0016787">
    <property type="term" value="F:hydrolase activity"/>
    <property type="evidence" value="ECO:0007669"/>
    <property type="project" value="UniProtKB-ARBA"/>
</dbReference>
<keyword evidence="2" id="KW-0732">Signal</keyword>
<evidence type="ECO:0000313" key="3">
    <source>
        <dbReference type="EMBL" id="JAT21931.1"/>
    </source>
</evidence>
<dbReference type="InterPro" id="IPR002591">
    <property type="entry name" value="Phosphodiest/P_Trfase"/>
</dbReference>
<dbReference type="PANTHER" id="PTHR10151">
    <property type="entry name" value="ECTONUCLEOTIDE PYROPHOSPHATASE/PHOSPHODIESTERASE"/>
    <property type="match status" value="1"/>
</dbReference>
<reference evidence="3" key="1">
    <citation type="submission" date="2015-11" db="EMBL/GenBank/DDBJ databases">
        <title>De novo transcriptome assembly of four potential Pierce s Disease insect vectors from Arizona vineyards.</title>
        <authorList>
            <person name="Tassone E.E."/>
        </authorList>
    </citation>
    <scope>NUCLEOTIDE SEQUENCE</scope>
</reference>
<organism evidence="3">
    <name type="scientific">Graphocephala atropunctata</name>
    <dbReference type="NCBI Taxonomy" id="36148"/>
    <lineage>
        <taxon>Eukaryota</taxon>
        <taxon>Metazoa</taxon>
        <taxon>Ecdysozoa</taxon>
        <taxon>Arthropoda</taxon>
        <taxon>Hexapoda</taxon>
        <taxon>Insecta</taxon>
        <taxon>Pterygota</taxon>
        <taxon>Neoptera</taxon>
        <taxon>Paraneoptera</taxon>
        <taxon>Hemiptera</taxon>
        <taxon>Auchenorrhyncha</taxon>
        <taxon>Membracoidea</taxon>
        <taxon>Cicadellidae</taxon>
        <taxon>Cicadellinae</taxon>
        <taxon>Cicadellini</taxon>
        <taxon>Graphocephala</taxon>
    </lineage>
</organism>
<protein>
    <submittedName>
        <fullName evidence="3">Uncharacterized protein</fullName>
    </submittedName>
</protein>
<proteinExistence type="predicted"/>
<feature type="signal peptide" evidence="2">
    <location>
        <begin position="1"/>
        <end position="22"/>
    </location>
</feature>
<keyword evidence="1" id="KW-0472">Membrane</keyword>